<name>A0ABY2LR81_9LEPT</name>
<sequence length="469" mass="54221">MIYKLKNNTKNNLYMLSEDLDRILKLKAELDAIRPIPEETMAKVMQKFRLDWNYHSNSMEGNSLTFGETKTFLLHGMTALGKPLKDHLEIKGHNEAILELEDMVKGEVQLTEQKIRSFHQLILGKPYTVKAFTKEGIETTKEIIPGKYKTQPNHVITSTGETFYFTEPNLVPLEMEQLLKWFSENQSKNELSPLVLAATFHYQFIRIHPFDDGNGRMARILMNLILMMNGHPPVVIKTEDKENYVRALRLADGGELNPFIEYIGQQLIHSLELIIKGVKGQSIEDDDDIEKRLKLLTLQIEENKKNEISVKRDPSHVFETVDQSIVPLIEDVISKLPKMNSFFLETSYEIITPLEPLVPFARTKYTNLNQLKESFQTYARNLNESFPKSITVSISLNGYKHSAEKADFNIQTYIYIHFNDYTYKVNSSNLEINEINLPYSQRISNELSKTFANKLLGHWVTKLEEINKS</sequence>
<accession>A0ABY2LR81</accession>
<dbReference type="InterPro" id="IPR036597">
    <property type="entry name" value="Fido-like_dom_sf"/>
</dbReference>
<feature type="domain" description="Fido" evidence="1">
    <location>
        <begin position="110"/>
        <end position="265"/>
    </location>
</feature>
<evidence type="ECO:0000313" key="3">
    <source>
        <dbReference type="Proteomes" id="UP000297465"/>
    </source>
</evidence>
<dbReference type="PANTHER" id="PTHR13504:SF38">
    <property type="entry name" value="FIDO DOMAIN-CONTAINING PROTEIN"/>
    <property type="match status" value="1"/>
</dbReference>
<dbReference type="Proteomes" id="UP000297465">
    <property type="component" value="Unassembled WGS sequence"/>
</dbReference>
<dbReference type="InterPro" id="IPR040198">
    <property type="entry name" value="Fido_containing"/>
</dbReference>
<dbReference type="PROSITE" id="PS51459">
    <property type="entry name" value="FIDO"/>
    <property type="match status" value="1"/>
</dbReference>
<dbReference type="SUPFAM" id="SSF140931">
    <property type="entry name" value="Fic-like"/>
    <property type="match status" value="1"/>
</dbReference>
<keyword evidence="3" id="KW-1185">Reference proteome</keyword>
<organism evidence="2 3">
    <name type="scientific">Leptospira montravelensis</name>
    <dbReference type="NCBI Taxonomy" id="2484961"/>
    <lineage>
        <taxon>Bacteria</taxon>
        <taxon>Pseudomonadati</taxon>
        <taxon>Spirochaetota</taxon>
        <taxon>Spirochaetia</taxon>
        <taxon>Leptospirales</taxon>
        <taxon>Leptospiraceae</taxon>
        <taxon>Leptospira</taxon>
    </lineage>
</organism>
<proteinExistence type="predicted"/>
<evidence type="ECO:0000259" key="1">
    <source>
        <dbReference type="PROSITE" id="PS51459"/>
    </source>
</evidence>
<comment type="caution">
    <text evidence="2">The sequence shown here is derived from an EMBL/GenBank/DDBJ whole genome shotgun (WGS) entry which is preliminary data.</text>
</comment>
<gene>
    <name evidence="2" type="ORF">EHQ31_17710</name>
</gene>
<dbReference type="Pfam" id="PF02661">
    <property type="entry name" value="Fic"/>
    <property type="match status" value="1"/>
</dbReference>
<dbReference type="InterPro" id="IPR003812">
    <property type="entry name" value="Fido"/>
</dbReference>
<dbReference type="EMBL" id="RQFO01000017">
    <property type="protein sequence ID" value="TGL00623.1"/>
    <property type="molecule type" value="Genomic_DNA"/>
</dbReference>
<dbReference type="Gene3D" id="1.10.3290.10">
    <property type="entry name" value="Fido-like domain"/>
    <property type="match status" value="1"/>
</dbReference>
<reference evidence="3" key="1">
    <citation type="journal article" date="2019" name="PLoS Negl. Trop. Dis.">
        <title>Revisiting the worldwide diversity of Leptospira species in the environment.</title>
        <authorList>
            <person name="Vincent A.T."/>
            <person name="Schiettekatte O."/>
            <person name="Bourhy P."/>
            <person name="Veyrier F.J."/>
            <person name="Picardeau M."/>
        </authorList>
    </citation>
    <scope>NUCLEOTIDE SEQUENCE [LARGE SCALE GENOMIC DNA]</scope>
    <source>
        <strain evidence="3">201800278</strain>
    </source>
</reference>
<protein>
    <submittedName>
        <fullName evidence="2">Fic family protein</fullName>
    </submittedName>
</protein>
<dbReference type="PANTHER" id="PTHR13504">
    <property type="entry name" value="FIDO DOMAIN-CONTAINING PROTEIN DDB_G0283145"/>
    <property type="match status" value="1"/>
</dbReference>
<evidence type="ECO:0000313" key="2">
    <source>
        <dbReference type="EMBL" id="TGL00623.1"/>
    </source>
</evidence>